<evidence type="ECO:0000313" key="2">
    <source>
        <dbReference type="Proteomes" id="UP000001660"/>
    </source>
</evidence>
<proteinExistence type="predicted"/>
<keyword evidence="2" id="KW-1185">Reference proteome</keyword>
<dbReference type="Proteomes" id="UP000001660">
    <property type="component" value="Chromosome"/>
</dbReference>
<dbReference type="HOGENOM" id="CLU_2552025_0_0_0"/>
<organism evidence="1 2">
    <name type="scientific">Nitrospira defluvii</name>
    <dbReference type="NCBI Taxonomy" id="330214"/>
    <lineage>
        <taxon>Bacteria</taxon>
        <taxon>Pseudomonadati</taxon>
        <taxon>Nitrospirota</taxon>
        <taxon>Nitrospiria</taxon>
        <taxon>Nitrospirales</taxon>
        <taxon>Nitrospiraceae</taxon>
        <taxon>Nitrospira</taxon>
    </lineage>
</organism>
<dbReference type="KEGG" id="nde:NIDE0702"/>
<evidence type="ECO:0000313" key="1">
    <source>
        <dbReference type="EMBL" id="CBK40470.1"/>
    </source>
</evidence>
<protein>
    <submittedName>
        <fullName evidence="1">Uncharacterized protein</fullName>
    </submittedName>
</protein>
<dbReference type="AlphaFoldDB" id="D8PB61"/>
<name>D8PB61_9BACT</name>
<accession>D8PB61</accession>
<gene>
    <name evidence="1" type="ORF">NIDE0702</name>
</gene>
<sequence length="82" mass="9079">MPRFPYDLSGADPCEVTNCDLTRHNSAGTVLIYEPTTEGRTESPSSDVEVVGIRSRTPAHYSSEARLRQTEAVCSPHRDIPF</sequence>
<reference evidence="1 2" key="1">
    <citation type="journal article" date="2010" name="Proc. Natl. Acad. Sci. U.S.A.">
        <title>A Nitrospira metagenome illuminates the physiology and evolution of globally important nitrite-oxidizing bacteria.</title>
        <authorList>
            <person name="Lucker S."/>
            <person name="Wagner M."/>
            <person name="Maixner F."/>
            <person name="Pelletier E."/>
            <person name="Koch H."/>
            <person name="Vacherie B."/>
            <person name="Rattei T."/>
            <person name="Sinninghe Damste J."/>
            <person name="Spieck E."/>
            <person name="Le Paslier D."/>
            <person name="Daims H."/>
        </authorList>
    </citation>
    <scope>NUCLEOTIDE SEQUENCE [LARGE SCALE GENOMIC DNA]</scope>
</reference>
<dbReference type="EMBL" id="FP929003">
    <property type="protein sequence ID" value="CBK40470.1"/>
    <property type="molecule type" value="Genomic_DNA"/>
</dbReference>